<protein>
    <submittedName>
        <fullName evidence="1">Uncharacterized protein</fullName>
    </submittedName>
</protein>
<dbReference type="EMBL" id="BDIP01005011">
    <property type="protein sequence ID" value="GIQ89407.1"/>
    <property type="molecule type" value="Genomic_DNA"/>
</dbReference>
<accession>A0A9K3D751</accession>
<dbReference type="Proteomes" id="UP000265618">
    <property type="component" value="Unassembled WGS sequence"/>
</dbReference>
<sequence length="109" mass="12081">MSVACVYGWLLNRVVLREVAERYPVTFENAIDTPVYAKPLWAYLLPGITVHTPSLTSTPGQTAVKRCRWSLMLSMSALPIHMSHRGNSLLSPSTWLGVAMALLAGWLQI</sequence>
<name>A0A9K3D751_9EUKA</name>
<evidence type="ECO:0000313" key="1">
    <source>
        <dbReference type="EMBL" id="GIQ89407.1"/>
    </source>
</evidence>
<keyword evidence="2" id="KW-1185">Reference proteome</keyword>
<evidence type="ECO:0000313" key="2">
    <source>
        <dbReference type="Proteomes" id="UP000265618"/>
    </source>
</evidence>
<reference evidence="1 2" key="1">
    <citation type="journal article" date="2018" name="PLoS ONE">
        <title>The draft genome of Kipferlia bialata reveals reductive genome evolution in fornicate parasites.</title>
        <authorList>
            <person name="Tanifuji G."/>
            <person name="Takabayashi S."/>
            <person name="Kume K."/>
            <person name="Takagi M."/>
            <person name="Nakayama T."/>
            <person name="Kamikawa R."/>
            <person name="Inagaki Y."/>
            <person name="Hashimoto T."/>
        </authorList>
    </citation>
    <scope>NUCLEOTIDE SEQUENCE [LARGE SCALE GENOMIC DNA]</scope>
    <source>
        <strain evidence="1">NY0173</strain>
    </source>
</reference>
<organism evidence="1 2">
    <name type="scientific">Kipferlia bialata</name>
    <dbReference type="NCBI Taxonomy" id="797122"/>
    <lineage>
        <taxon>Eukaryota</taxon>
        <taxon>Metamonada</taxon>
        <taxon>Carpediemonas-like organisms</taxon>
        <taxon>Kipferlia</taxon>
    </lineage>
</organism>
<dbReference type="AlphaFoldDB" id="A0A9K3D751"/>
<feature type="non-terminal residue" evidence="1">
    <location>
        <position position="1"/>
    </location>
</feature>
<comment type="caution">
    <text evidence="1">The sequence shown here is derived from an EMBL/GenBank/DDBJ whole genome shotgun (WGS) entry which is preliminary data.</text>
</comment>
<proteinExistence type="predicted"/>
<gene>
    <name evidence="1" type="ORF">KIPB_011865</name>
</gene>